<dbReference type="PROSITE" id="PS00211">
    <property type="entry name" value="ABC_TRANSPORTER_1"/>
    <property type="match status" value="1"/>
</dbReference>
<dbReference type="Pfam" id="PF00005">
    <property type="entry name" value="ABC_tran"/>
    <property type="match status" value="1"/>
</dbReference>
<organism evidence="4 5">
    <name type="scientific">Rhizocola hellebori</name>
    <dbReference type="NCBI Taxonomy" id="1392758"/>
    <lineage>
        <taxon>Bacteria</taxon>
        <taxon>Bacillati</taxon>
        <taxon>Actinomycetota</taxon>
        <taxon>Actinomycetes</taxon>
        <taxon>Micromonosporales</taxon>
        <taxon>Micromonosporaceae</taxon>
        <taxon>Rhizocola</taxon>
    </lineage>
</organism>
<dbReference type="SUPFAM" id="SSF52540">
    <property type="entry name" value="P-loop containing nucleoside triphosphate hydrolases"/>
    <property type="match status" value="1"/>
</dbReference>
<reference evidence="4" key="1">
    <citation type="submission" date="2021-01" db="EMBL/GenBank/DDBJ databases">
        <title>Whole genome shotgun sequence of Rhizocola hellebori NBRC 109834.</title>
        <authorList>
            <person name="Komaki H."/>
            <person name="Tamura T."/>
        </authorList>
    </citation>
    <scope>NUCLEOTIDE SEQUENCE</scope>
    <source>
        <strain evidence="4">NBRC 109834</strain>
    </source>
</reference>
<dbReference type="GO" id="GO:0005524">
    <property type="term" value="F:ATP binding"/>
    <property type="evidence" value="ECO:0007669"/>
    <property type="project" value="UniProtKB-KW"/>
</dbReference>
<name>A0A8J3Q5W6_9ACTN</name>
<sequence length="300" mass="31878">MTCRGLVYIYRLEGYDVVALGGVDLDITPGESVALIGPSGSGKSTLLSLLAGLIRPAAGRAAVDDIDLAKASEGELARMRATTVGVVLQGAERNLLPYLTAEQNVRFAQRGSAAYGVADMPSPRDVLSMVGLSIRTKLRQRPGQMSPGERQRLALAVALAHRPGLLLVDEPTSQLDTTARDEIITALEAVRRSGTTVIVVTHDPEVGARMGRQVTIRDGRVGAEGQLGEEFALVGRDGSVHLPPDVLTVLPPGTRLRVHPLEDGTVLLVPARPGSTLQSQPTMRLNADKGWFDTSELEVS</sequence>
<dbReference type="GO" id="GO:0005886">
    <property type="term" value="C:plasma membrane"/>
    <property type="evidence" value="ECO:0007669"/>
    <property type="project" value="TreeGrafter"/>
</dbReference>
<protein>
    <submittedName>
        <fullName evidence="4">ABC transporter ATP-binding protein</fullName>
    </submittedName>
</protein>
<dbReference type="Gene3D" id="3.40.50.300">
    <property type="entry name" value="P-loop containing nucleotide triphosphate hydrolases"/>
    <property type="match status" value="1"/>
</dbReference>
<feature type="domain" description="ABC transporter" evidence="3">
    <location>
        <begin position="1"/>
        <end position="243"/>
    </location>
</feature>
<evidence type="ECO:0000256" key="2">
    <source>
        <dbReference type="ARBA" id="ARBA00022840"/>
    </source>
</evidence>
<dbReference type="PROSITE" id="PS50893">
    <property type="entry name" value="ABC_TRANSPORTER_2"/>
    <property type="match status" value="1"/>
</dbReference>
<comment type="caution">
    <text evidence="4">The sequence shown here is derived from an EMBL/GenBank/DDBJ whole genome shotgun (WGS) entry which is preliminary data.</text>
</comment>
<keyword evidence="5" id="KW-1185">Reference proteome</keyword>
<dbReference type="GO" id="GO:0016887">
    <property type="term" value="F:ATP hydrolysis activity"/>
    <property type="evidence" value="ECO:0007669"/>
    <property type="project" value="InterPro"/>
</dbReference>
<evidence type="ECO:0000313" key="4">
    <source>
        <dbReference type="EMBL" id="GIH04623.1"/>
    </source>
</evidence>
<accession>A0A8J3Q5W6</accession>
<dbReference type="GO" id="GO:0022857">
    <property type="term" value="F:transmembrane transporter activity"/>
    <property type="evidence" value="ECO:0007669"/>
    <property type="project" value="TreeGrafter"/>
</dbReference>
<proteinExistence type="predicted"/>
<dbReference type="AlphaFoldDB" id="A0A8J3Q5W6"/>
<dbReference type="SMART" id="SM00382">
    <property type="entry name" value="AAA"/>
    <property type="match status" value="1"/>
</dbReference>
<evidence type="ECO:0000259" key="3">
    <source>
        <dbReference type="PROSITE" id="PS50893"/>
    </source>
</evidence>
<keyword evidence="2 4" id="KW-0067">ATP-binding</keyword>
<dbReference type="Proteomes" id="UP000612899">
    <property type="component" value="Unassembled WGS sequence"/>
</dbReference>
<dbReference type="InterPro" id="IPR017871">
    <property type="entry name" value="ABC_transporter-like_CS"/>
</dbReference>
<keyword evidence="1" id="KW-0547">Nucleotide-binding</keyword>
<evidence type="ECO:0000256" key="1">
    <source>
        <dbReference type="ARBA" id="ARBA00022741"/>
    </source>
</evidence>
<gene>
    <name evidence="4" type="ORF">Rhe02_26900</name>
</gene>
<dbReference type="InterPro" id="IPR003439">
    <property type="entry name" value="ABC_transporter-like_ATP-bd"/>
</dbReference>
<dbReference type="EMBL" id="BONY01000013">
    <property type="protein sequence ID" value="GIH04623.1"/>
    <property type="molecule type" value="Genomic_DNA"/>
</dbReference>
<evidence type="ECO:0000313" key="5">
    <source>
        <dbReference type="Proteomes" id="UP000612899"/>
    </source>
</evidence>
<dbReference type="InterPro" id="IPR003593">
    <property type="entry name" value="AAA+_ATPase"/>
</dbReference>
<dbReference type="InterPro" id="IPR015854">
    <property type="entry name" value="ABC_transpr_LolD-like"/>
</dbReference>
<dbReference type="InterPro" id="IPR027417">
    <property type="entry name" value="P-loop_NTPase"/>
</dbReference>
<dbReference type="PANTHER" id="PTHR24220">
    <property type="entry name" value="IMPORT ATP-BINDING PROTEIN"/>
    <property type="match status" value="1"/>
</dbReference>